<name>A0A395GQY6_9EURO</name>
<proteinExistence type="predicted"/>
<dbReference type="VEuPathDB" id="FungiDB:BO80DRAFT_447935"/>
<dbReference type="STRING" id="1448316.A0A395GQY6"/>
<dbReference type="GeneID" id="37226506"/>
<keyword evidence="2" id="KW-1185">Reference proteome</keyword>
<protein>
    <submittedName>
        <fullName evidence="1">Uncharacterized protein</fullName>
    </submittedName>
</protein>
<dbReference type="AlphaFoldDB" id="A0A395GQY6"/>
<accession>A0A395GQY6</accession>
<sequence>MDPSARAQGLITYANLPTYLKARTPFPPPEDYKPPKESFAVRCFENVLQKVVFKDKIYDTVFINSQIEPHENSMLRADIGIHYMTERGEVKILCFVEAKRTKPTQSFSTKGVEQEALDYCREFFHSDRSNKIEFVYAGTLVGTHLRLWIVHRAEAEEDTFLEPLWGSPLLGSNNDYADLGDREGGPLIEKTLHEMVRVAPEKWIAAGISPPLGGGAYQLPRANRPDPAGLMLPSVVSDLTAPPPPANYERIKKFVSISSSYGWVTVKNAGGSGPSTEWKVEGHYLVNHMKRLYADKGTENVPGGSR</sequence>
<evidence type="ECO:0000313" key="1">
    <source>
        <dbReference type="EMBL" id="RAK97945.1"/>
    </source>
</evidence>
<reference evidence="1 2" key="1">
    <citation type="submission" date="2018-02" db="EMBL/GenBank/DDBJ databases">
        <title>The genomes of Aspergillus section Nigri reveals drivers in fungal speciation.</title>
        <authorList>
            <consortium name="DOE Joint Genome Institute"/>
            <person name="Vesth T.C."/>
            <person name="Nybo J."/>
            <person name="Theobald S."/>
            <person name="Brandl J."/>
            <person name="Frisvad J.C."/>
            <person name="Nielsen K.F."/>
            <person name="Lyhne E.K."/>
            <person name="Kogle M.E."/>
            <person name="Kuo A."/>
            <person name="Riley R."/>
            <person name="Clum A."/>
            <person name="Nolan M."/>
            <person name="Lipzen A."/>
            <person name="Salamov A."/>
            <person name="Henrissat B."/>
            <person name="Wiebenga A."/>
            <person name="De vries R.P."/>
            <person name="Grigoriev I.V."/>
            <person name="Mortensen U.H."/>
            <person name="Andersen M.R."/>
            <person name="Baker S.E."/>
        </authorList>
    </citation>
    <scope>NUCLEOTIDE SEQUENCE [LARGE SCALE GENOMIC DNA]</scope>
    <source>
        <strain evidence="1 2">CBS 121593</strain>
    </source>
</reference>
<organism evidence="1 2">
    <name type="scientific">Aspergillus ibericus CBS 121593</name>
    <dbReference type="NCBI Taxonomy" id="1448316"/>
    <lineage>
        <taxon>Eukaryota</taxon>
        <taxon>Fungi</taxon>
        <taxon>Dikarya</taxon>
        <taxon>Ascomycota</taxon>
        <taxon>Pezizomycotina</taxon>
        <taxon>Eurotiomycetes</taxon>
        <taxon>Eurotiomycetidae</taxon>
        <taxon>Eurotiales</taxon>
        <taxon>Aspergillaceae</taxon>
        <taxon>Aspergillus</taxon>
        <taxon>Aspergillus subgen. Circumdati</taxon>
    </lineage>
</organism>
<dbReference type="OrthoDB" id="5126078at2759"/>
<dbReference type="RefSeq" id="XP_025572273.1">
    <property type="nucleotide sequence ID" value="XM_025721641.1"/>
</dbReference>
<dbReference type="Proteomes" id="UP000249402">
    <property type="component" value="Unassembled WGS sequence"/>
</dbReference>
<evidence type="ECO:0000313" key="2">
    <source>
        <dbReference type="Proteomes" id="UP000249402"/>
    </source>
</evidence>
<gene>
    <name evidence="1" type="ORF">BO80DRAFT_447935</name>
</gene>
<dbReference type="EMBL" id="KZ824458">
    <property type="protein sequence ID" value="RAK97945.1"/>
    <property type="molecule type" value="Genomic_DNA"/>
</dbReference>